<accession>A0ACC2MJZ9</accession>
<keyword evidence="2" id="KW-1185">Reference proteome</keyword>
<evidence type="ECO:0000313" key="2">
    <source>
        <dbReference type="Proteomes" id="UP001234297"/>
    </source>
</evidence>
<organism evidence="1 2">
    <name type="scientific">Persea americana</name>
    <name type="common">Avocado</name>
    <dbReference type="NCBI Taxonomy" id="3435"/>
    <lineage>
        <taxon>Eukaryota</taxon>
        <taxon>Viridiplantae</taxon>
        <taxon>Streptophyta</taxon>
        <taxon>Embryophyta</taxon>
        <taxon>Tracheophyta</taxon>
        <taxon>Spermatophyta</taxon>
        <taxon>Magnoliopsida</taxon>
        <taxon>Magnoliidae</taxon>
        <taxon>Laurales</taxon>
        <taxon>Lauraceae</taxon>
        <taxon>Persea</taxon>
    </lineage>
</organism>
<protein>
    <submittedName>
        <fullName evidence="1">Uncharacterized protein</fullName>
    </submittedName>
</protein>
<comment type="caution">
    <text evidence="1">The sequence shown here is derived from an EMBL/GenBank/DDBJ whole genome shotgun (WGS) entry which is preliminary data.</text>
</comment>
<reference evidence="1 2" key="1">
    <citation type="journal article" date="2022" name="Hortic Res">
        <title>A haplotype resolved chromosomal level avocado genome allows analysis of novel avocado genes.</title>
        <authorList>
            <person name="Nath O."/>
            <person name="Fletcher S.J."/>
            <person name="Hayward A."/>
            <person name="Shaw L.M."/>
            <person name="Masouleh A.K."/>
            <person name="Furtado A."/>
            <person name="Henry R.J."/>
            <person name="Mitter N."/>
        </authorList>
    </citation>
    <scope>NUCLEOTIDE SEQUENCE [LARGE SCALE GENOMIC DNA]</scope>
    <source>
        <strain evidence="2">cv. Hass</strain>
    </source>
</reference>
<gene>
    <name evidence="1" type="ORF">MRB53_007709</name>
</gene>
<sequence length="167" mass="19212">MAKLDMIISRLWTWFLSVTGLKWILSKSLVSYKEKDSKKTDETTEDTKKEVKTIRVVKDLKKTDETNAEMEQEIERIPIQNVKLRRKEEQGIYVQHFKNIPMADMELVLPEKKNPSLTPMDWVQFLGSAVIGLAALGSSIEKPKADIWVFIALVMALVGYCAKIYFT</sequence>
<dbReference type="EMBL" id="CM056810">
    <property type="protein sequence ID" value="KAJ8645961.1"/>
    <property type="molecule type" value="Genomic_DNA"/>
</dbReference>
<evidence type="ECO:0000313" key="1">
    <source>
        <dbReference type="EMBL" id="KAJ8645961.1"/>
    </source>
</evidence>
<dbReference type="Proteomes" id="UP001234297">
    <property type="component" value="Chromosome 2"/>
</dbReference>
<proteinExistence type="predicted"/>
<name>A0ACC2MJZ9_PERAE</name>